<evidence type="ECO:0000256" key="6">
    <source>
        <dbReference type="ARBA" id="ARBA00023180"/>
    </source>
</evidence>
<dbReference type="KEGG" id="psco:LY89DRAFT_657273"/>
<dbReference type="InParanoid" id="A0A132BD54"/>
<feature type="chain" id="PRO_5007288143" evidence="8">
    <location>
        <begin position="22"/>
        <end position="662"/>
    </location>
</feature>
<evidence type="ECO:0000256" key="4">
    <source>
        <dbReference type="ARBA" id="ARBA00022989"/>
    </source>
</evidence>
<feature type="region of interest" description="Disordered" evidence="7">
    <location>
        <begin position="387"/>
        <end position="406"/>
    </location>
</feature>
<feature type="domain" description="WSC" evidence="9">
    <location>
        <begin position="37"/>
        <end position="128"/>
    </location>
</feature>
<dbReference type="PANTHER" id="PTHR24269:SF24">
    <property type="entry name" value="WSC DOMAIN-CONTAINING PROTEIN"/>
    <property type="match status" value="1"/>
</dbReference>
<dbReference type="Pfam" id="PF01822">
    <property type="entry name" value="WSC"/>
    <property type="match status" value="3"/>
</dbReference>
<feature type="signal peptide" evidence="8">
    <location>
        <begin position="1"/>
        <end position="21"/>
    </location>
</feature>
<reference evidence="10 11" key="1">
    <citation type="submission" date="2015-10" db="EMBL/GenBank/DDBJ databases">
        <title>Full genome of DAOMC 229536 Phialocephala scopiformis, a fungal endophyte of spruce producing the potent anti-insectan compound rugulosin.</title>
        <authorList>
            <consortium name="DOE Joint Genome Institute"/>
            <person name="Walker A.K."/>
            <person name="Frasz S.L."/>
            <person name="Seifert K.A."/>
            <person name="Miller J.D."/>
            <person name="Mondo S.J."/>
            <person name="Labutti K."/>
            <person name="Lipzen A."/>
            <person name="Dockter R."/>
            <person name="Kennedy M."/>
            <person name="Grigoriev I.V."/>
            <person name="Spatafora J.W."/>
        </authorList>
    </citation>
    <scope>NUCLEOTIDE SEQUENCE [LARGE SCALE GENOMIC DNA]</scope>
    <source>
        <strain evidence="10 11">CBS 120377</strain>
    </source>
</reference>
<dbReference type="InterPro" id="IPR002889">
    <property type="entry name" value="WSC_carb-bd"/>
</dbReference>
<comment type="subcellular location">
    <subcellularLocation>
        <location evidence="1">Membrane</location>
        <topology evidence="1">Single-pass membrane protein</topology>
    </subcellularLocation>
</comment>
<evidence type="ECO:0000313" key="11">
    <source>
        <dbReference type="Proteomes" id="UP000070700"/>
    </source>
</evidence>
<evidence type="ECO:0000313" key="10">
    <source>
        <dbReference type="EMBL" id="KUJ09774.1"/>
    </source>
</evidence>
<keyword evidence="3 8" id="KW-0732">Signal</keyword>
<dbReference type="PROSITE" id="PS51212">
    <property type="entry name" value="WSC"/>
    <property type="match status" value="3"/>
</dbReference>
<dbReference type="RefSeq" id="XP_018064129.1">
    <property type="nucleotide sequence ID" value="XM_018212422.1"/>
</dbReference>
<keyword evidence="4" id="KW-1133">Transmembrane helix</keyword>
<dbReference type="SMART" id="SM00321">
    <property type="entry name" value="WSC"/>
    <property type="match status" value="3"/>
</dbReference>
<dbReference type="PANTHER" id="PTHR24269">
    <property type="entry name" value="KREMEN PROTEIN"/>
    <property type="match status" value="1"/>
</dbReference>
<evidence type="ECO:0000256" key="5">
    <source>
        <dbReference type="ARBA" id="ARBA00023136"/>
    </source>
</evidence>
<dbReference type="Proteomes" id="UP000070700">
    <property type="component" value="Unassembled WGS sequence"/>
</dbReference>
<name>A0A132BD54_MOLSC</name>
<organism evidence="10 11">
    <name type="scientific">Mollisia scopiformis</name>
    <name type="common">Conifer needle endophyte fungus</name>
    <name type="synonym">Phialocephala scopiformis</name>
    <dbReference type="NCBI Taxonomy" id="149040"/>
    <lineage>
        <taxon>Eukaryota</taxon>
        <taxon>Fungi</taxon>
        <taxon>Dikarya</taxon>
        <taxon>Ascomycota</taxon>
        <taxon>Pezizomycotina</taxon>
        <taxon>Leotiomycetes</taxon>
        <taxon>Helotiales</taxon>
        <taxon>Mollisiaceae</taxon>
        <taxon>Mollisia</taxon>
    </lineage>
</organism>
<evidence type="ECO:0000259" key="9">
    <source>
        <dbReference type="PROSITE" id="PS51212"/>
    </source>
</evidence>
<dbReference type="AlphaFoldDB" id="A0A132BD54"/>
<dbReference type="EMBL" id="KQ947431">
    <property type="protein sequence ID" value="KUJ09774.1"/>
    <property type="molecule type" value="Genomic_DNA"/>
</dbReference>
<dbReference type="Gene3D" id="2.60.120.260">
    <property type="entry name" value="Galactose-binding domain-like"/>
    <property type="match status" value="1"/>
</dbReference>
<dbReference type="GeneID" id="28822148"/>
<sequence length="662" mass="69557">MQPTVFTIANFVFLSAIAANATPVLQLTPRSDVNITGYNYGGCYTEATNMRALTGDAYFDDLMTVEKCAAACSTFSRFGVEYGRECYCGNSIMPGSVSAPETDCSFPCPGDAGEFCGAGNRLNMYTKAASLGSTTTQTLSTYSTLGCYTEPSDSRALTSLTVVDDTMTVEQCGTVCGSHGYSMFGVEYYDECYCGNSLKPGSVPAPSTDCKYACKGNSSELCGGDWRLNLYQWSNTTLSSILASSVSNNFTEVGCYTEAVGIRALSMSTFDDDDMTVEQCAGVCKGYTWFGVEYGRECYCGNSINAGSVPAAPTDCNFPCAGDSTELCGGSNRLNMYNYGTVTSSTQLSSTSSTLSSSSLLSSITSTSSLGVSSTSTSVLFTPTSSSLASSSQLSSSSSSSSSSSQLSSSSSLLSSSSSSMPSSSVIVSSSASSTIVSSSSLSSTLYSTSVSSSFITSVTSSSVSSSAATSSSAAASSSSVVSSSSTTSTTSAAWSCKTPLLDPSFEETNSAKVPWQIYNPQPNFVTYNFQAPSTASNPSVDGSQQASITYTYGPNIQSWFYQDVNLCPSTTYTLSAWTKYTNTIAYVFDAVYYISTTDQTQILDIMSEVVVREGVGWVHSTGTYTSDAVNTNIAFNVRMINPGSVSYARTFYFDAISFTAQ</sequence>
<keyword evidence="5" id="KW-0472">Membrane</keyword>
<feature type="domain" description="WSC" evidence="9">
    <location>
        <begin position="141"/>
        <end position="234"/>
    </location>
</feature>
<dbReference type="OrthoDB" id="5985073at2759"/>
<evidence type="ECO:0000256" key="7">
    <source>
        <dbReference type="SAM" id="MobiDB-lite"/>
    </source>
</evidence>
<accession>A0A132BD54</accession>
<evidence type="ECO:0000256" key="8">
    <source>
        <dbReference type="SAM" id="SignalP"/>
    </source>
</evidence>
<evidence type="ECO:0000256" key="1">
    <source>
        <dbReference type="ARBA" id="ARBA00004167"/>
    </source>
</evidence>
<gene>
    <name evidence="10" type="ORF">LY89DRAFT_657273</name>
</gene>
<feature type="domain" description="WSC" evidence="9">
    <location>
        <begin position="249"/>
        <end position="340"/>
    </location>
</feature>
<keyword evidence="11" id="KW-1185">Reference proteome</keyword>
<keyword evidence="2" id="KW-0812">Transmembrane</keyword>
<proteinExistence type="predicted"/>
<protein>
    <submittedName>
        <fullName evidence="10">WSC-domain-containing protein</fullName>
    </submittedName>
</protein>
<dbReference type="GO" id="GO:0005886">
    <property type="term" value="C:plasma membrane"/>
    <property type="evidence" value="ECO:0007669"/>
    <property type="project" value="TreeGrafter"/>
</dbReference>
<dbReference type="InterPro" id="IPR051836">
    <property type="entry name" value="Kremen_rcpt"/>
</dbReference>
<evidence type="ECO:0000256" key="3">
    <source>
        <dbReference type="ARBA" id="ARBA00022729"/>
    </source>
</evidence>
<keyword evidence="6" id="KW-0325">Glycoprotein</keyword>
<evidence type="ECO:0000256" key="2">
    <source>
        <dbReference type="ARBA" id="ARBA00022692"/>
    </source>
</evidence>